<dbReference type="EMBL" id="MCFL01000013">
    <property type="protein sequence ID" value="ORZ37354.1"/>
    <property type="molecule type" value="Genomic_DNA"/>
</dbReference>
<evidence type="ECO:0000313" key="2">
    <source>
        <dbReference type="EMBL" id="ORZ37354.1"/>
    </source>
</evidence>
<feature type="region of interest" description="Disordered" evidence="1">
    <location>
        <begin position="61"/>
        <end position="100"/>
    </location>
</feature>
<protein>
    <submittedName>
        <fullName evidence="2">Uncharacterized protein</fullName>
    </submittedName>
</protein>
<feature type="compositionally biased region" description="Low complexity" evidence="1">
    <location>
        <begin position="1"/>
        <end position="26"/>
    </location>
</feature>
<feature type="region of interest" description="Disordered" evidence="1">
    <location>
        <begin position="1"/>
        <end position="32"/>
    </location>
</feature>
<comment type="caution">
    <text evidence="2">The sequence shown here is derived from an EMBL/GenBank/DDBJ whole genome shotgun (WGS) entry which is preliminary data.</text>
</comment>
<name>A0A1Y2HTR4_9FUNG</name>
<evidence type="ECO:0000313" key="3">
    <source>
        <dbReference type="Proteomes" id="UP000193411"/>
    </source>
</evidence>
<feature type="compositionally biased region" description="Basic and acidic residues" evidence="1">
    <location>
        <begin position="79"/>
        <end position="94"/>
    </location>
</feature>
<reference evidence="2 3" key="1">
    <citation type="submission" date="2016-07" db="EMBL/GenBank/DDBJ databases">
        <title>Pervasive Adenine N6-methylation of Active Genes in Fungi.</title>
        <authorList>
            <consortium name="DOE Joint Genome Institute"/>
            <person name="Mondo S.J."/>
            <person name="Dannebaum R.O."/>
            <person name="Kuo R.C."/>
            <person name="Labutti K."/>
            <person name="Haridas S."/>
            <person name="Kuo A."/>
            <person name="Salamov A."/>
            <person name="Ahrendt S.R."/>
            <person name="Lipzen A."/>
            <person name="Sullivan W."/>
            <person name="Andreopoulos W.B."/>
            <person name="Clum A."/>
            <person name="Lindquist E."/>
            <person name="Daum C."/>
            <person name="Ramamoorthy G.K."/>
            <person name="Gryganskyi A."/>
            <person name="Culley D."/>
            <person name="Magnuson J.K."/>
            <person name="James T.Y."/>
            <person name="O'Malley M.A."/>
            <person name="Stajich J.E."/>
            <person name="Spatafora J.W."/>
            <person name="Visel A."/>
            <person name="Grigoriev I.V."/>
        </authorList>
    </citation>
    <scope>NUCLEOTIDE SEQUENCE [LARGE SCALE GENOMIC DNA]</scope>
    <source>
        <strain evidence="2 3">PL171</strain>
    </source>
</reference>
<dbReference type="Proteomes" id="UP000193411">
    <property type="component" value="Unassembled WGS sequence"/>
</dbReference>
<sequence>MLSSGRCSRARRGSSTTIGSIGISTSNARRRRDKVWPRMCDVCKTTSGYCASTCRSMETGMSKCRTKKHAHTRPATEAARPDDCVPASRRDPARTRAPSA</sequence>
<gene>
    <name evidence="2" type="ORF">BCR44DRAFT_1044201</name>
</gene>
<evidence type="ECO:0000256" key="1">
    <source>
        <dbReference type="SAM" id="MobiDB-lite"/>
    </source>
</evidence>
<organism evidence="2 3">
    <name type="scientific">Catenaria anguillulae PL171</name>
    <dbReference type="NCBI Taxonomy" id="765915"/>
    <lineage>
        <taxon>Eukaryota</taxon>
        <taxon>Fungi</taxon>
        <taxon>Fungi incertae sedis</taxon>
        <taxon>Blastocladiomycota</taxon>
        <taxon>Blastocladiomycetes</taxon>
        <taxon>Blastocladiales</taxon>
        <taxon>Catenariaceae</taxon>
        <taxon>Catenaria</taxon>
    </lineage>
</organism>
<accession>A0A1Y2HTR4</accession>
<dbReference type="AlphaFoldDB" id="A0A1Y2HTR4"/>
<keyword evidence="3" id="KW-1185">Reference proteome</keyword>
<proteinExistence type="predicted"/>